<keyword evidence="1" id="KW-0472">Membrane</keyword>
<dbReference type="Gramene" id="ERM98431">
    <property type="protein sequence ID" value="ERM98431"/>
    <property type="gene ID" value="AMTR_s00072p00123230"/>
</dbReference>
<proteinExistence type="predicted"/>
<protein>
    <recommendedName>
        <fullName evidence="5">PGG domain-containing protein</fullName>
    </recommendedName>
</protein>
<feature type="chain" id="PRO_5004807352" description="PGG domain-containing protein" evidence="2">
    <location>
        <begin position="21"/>
        <end position="246"/>
    </location>
</feature>
<dbReference type="EMBL" id="KI395332">
    <property type="protein sequence ID" value="ERM98431.1"/>
    <property type="molecule type" value="Genomic_DNA"/>
</dbReference>
<dbReference type="HOGENOM" id="CLU_1284852_0_0_1"/>
<evidence type="ECO:0000313" key="3">
    <source>
        <dbReference type="EMBL" id="ERM98431.1"/>
    </source>
</evidence>
<organism evidence="3 4">
    <name type="scientific">Amborella trichopoda</name>
    <dbReference type="NCBI Taxonomy" id="13333"/>
    <lineage>
        <taxon>Eukaryota</taxon>
        <taxon>Viridiplantae</taxon>
        <taxon>Streptophyta</taxon>
        <taxon>Embryophyta</taxon>
        <taxon>Tracheophyta</taxon>
        <taxon>Spermatophyta</taxon>
        <taxon>Magnoliopsida</taxon>
        <taxon>Amborellales</taxon>
        <taxon>Amborellaceae</taxon>
        <taxon>Amborella</taxon>
    </lineage>
</organism>
<evidence type="ECO:0000313" key="4">
    <source>
        <dbReference type="Proteomes" id="UP000017836"/>
    </source>
</evidence>
<feature type="signal peptide" evidence="2">
    <location>
        <begin position="1"/>
        <end position="20"/>
    </location>
</feature>
<dbReference type="Proteomes" id="UP000017836">
    <property type="component" value="Unassembled WGS sequence"/>
</dbReference>
<reference evidence="4" key="1">
    <citation type="journal article" date="2013" name="Science">
        <title>The Amborella genome and the evolution of flowering plants.</title>
        <authorList>
            <consortium name="Amborella Genome Project"/>
        </authorList>
    </citation>
    <scope>NUCLEOTIDE SEQUENCE [LARGE SCALE GENOMIC DNA]</scope>
</reference>
<feature type="transmembrane region" description="Helical" evidence="1">
    <location>
        <begin position="145"/>
        <end position="165"/>
    </location>
</feature>
<evidence type="ECO:0008006" key="5">
    <source>
        <dbReference type="Google" id="ProtNLM"/>
    </source>
</evidence>
<keyword evidence="2" id="KW-0732">Signal</keyword>
<accession>W1NPA9</accession>
<keyword evidence="1" id="KW-0812">Transmembrane</keyword>
<dbReference type="AlphaFoldDB" id="W1NPA9"/>
<keyword evidence="4" id="KW-1185">Reference proteome</keyword>
<evidence type="ECO:0000256" key="1">
    <source>
        <dbReference type="SAM" id="Phobius"/>
    </source>
</evidence>
<evidence type="ECO:0000256" key="2">
    <source>
        <dbReference type="SAM" id="SignalP"/>
    </source>
</evidence>
<name>W1NPA9_AMBTC</name>
<gene>
    <name evidence="3" type="ORF">AMTR_s00072p00123230</name>
</gene>
<feature type="transmembrane region" description="Helical" evidence="1">
    <location>
        <begin position="186"/>
        <end position="203"/>
    </location>
</feature>
<keyword evidence="1" id="KW-1133">Transmembrane helix</keyword>
<sequence>MAIPRVLLTLFQLVTRGLRAIFPTKTRQLQIHDLPSSTSAPNTSLEPVPYAAFAPPLNIHQQYHYLHHSPCTIFINRVFYFSCESRASENYATLPLYTTEINENGKKDPWISSKTIAMVAIAVVIALISMQCDYTGCSPIPSPVFWPYHVHFNAFVILIVLAFATSGTGPRLGDYFPLLGKFMEEMGVIVLSIAFGLAIWFVLPLHLRWVSWVSLLPVLSRLVLQSYKALLHYFDNWVKKSWCGEA</sequence>